<proteinExistence type="predicted"/>
<dbReference type="EMBL" id="JAJJMA010272881">
    <property type="protein sequence ID" value="MCL7045717.1"/>
    <property type="molecule type" value="Genomic_DNA"/>
</dbReference>
<evidence type="ECO:0000313" key="2">
    <source>
        <dbReference type="EMBL" id="MCL7045717.1"/>
    </source>
</evidence>
<dbReference type="PANTHER" id="PTHR31896:SF43">
    <property type="entry name" value="PROTEIN ENHANCED PSEUDOMONAS SUSCEPTIBILITY 1"/>
    <property type="match status" value="1"/>
</dbReference>
<dbReference type="Gene3D" id="3.30.559.10">
    <property type="entry name" value="Chloramphenicol acetyltransferase-like domain"/>
    <property type="match status" value="1"/>
</dbReference>
<reference evidence="2" key="1">
    <citation type="submission" date="2022-03" db="EMBL/GenBank/DDBJ databases">
        <title>A functionally conserved STORR gene fusion in Papaver species that diverged 16.8 million years ago.</title>
        <authorList>
            <person name="Catania T."/>
        </authorList>
    </citation>
    <scope>NUCLEOTIDE SEQUENCE</scope>
    <source>
        <strain evidence="2">S-191538</strain>
    </source>
</reference>
<dbReference type="InterPro" id="IPR023213">
    <property type="entry name" value="CAT-like_dom_sf"/>
</dbReference>
<organism evidence="2 3">
    <name type="scientific">Papaver nudicaule</name>
    <name type="common">Iceland poppy</name>
    <dbReference type="NCBI Taxonomy" id="74823"/>
    <lineage>
        <taxon>Eukaryota</taxon>
        <taxon>Viridiplantae</taxon>
        <taxon>Streptophyta</taxon>
        <taxon>Embryophyta</taxon>
        <taxon>Tracheophyta</taxon>
        <taxon>Spermatophyta</taxon>
        <taxon>Magnoliopsida</taxon>
        <taxon>Ranunculales</taxon>
        <taxon>Papaveraceae</taxon>
        <taxon>Papaveroideae</taxon>
        <taxon>Papaver</taxon>
    </lineage>
</organism>
<dbReference type="PANTHER" id="PTHR31896">
    <property type="entry name" value="FAMILY REGULATORY PROTEIN, PUTATIVE (AFU_ORTHOLOGUE AFUA_3G14730)-RELATED"/>
    <property type="match status" value="1"/>
</dbReference>
<keyword evidence="3" id="KW-1185">Reference proteome</keyword>
<dbReference type="InterPro" id="IPR051283">
    <property type="entry name" value="Sec_Metabolite_Acyltrans"/>
</dbReference>
<gene>
    <name evidence="2" type="ORF">MKW94_010168</name>
</gene>
<dbReference type="AlphaFoldDB" id="A0AA42AZ91"/>
<dbReference type="GO" id="GO:0016740">
    <property type="term" value="F:transferase activity"/>
    <property type="evidence" value="ECO:0007669"/>
    <property type="project" value="UniProtKB-KW"/>
</dbReference>
<protein>
    <submittedName>
        <fullName evidence="2">Uncharacterized protein</fullName>
    </submittedName>
</protein>
<sequence length="136" mass="15013">MNNRSKVIPPLPETYSGNSISWGMVTLKEGELLERGFSYLALLLNEVVNSHNSEKCRKIVGNMFIHRSSPWFNMYGNDFGWGRTIAVKTGANGKCYGATTVSPGPVEGSVDIEICLPIEVLEAMENDSQFMDAFST</sequence>
<evidence type="ECO:0000313" key="3">
    <source>
        <dbReference type="Proteomes" id="UP001177140"/>
    </source>
</evidence>
<evidence type="ECO:0000256" key="1">
    <source>
        <dbReference type="ARBA" id="ARBA00022679"/>
    </source>
</evidence>
<name>A0AA42AZ91_PAPNU</name>
<dbReference type="Proteomes" id="UP001177140">
    <property type="component" value="Unassembled WGS sequence"/>
</dbReference>
<keyword evidence="1" id="KW-0808">Transferase</keyword>
<dbReference type="Pfam" id="PF02458">
    <property type="entry name" value="Transferase"/>
    <property type="match status" value="1"/>
</dbReference>
<accession>A0AA42AZ91</accession>
<comment type="caution">
    <text evidence="2">The sequence shown here is derived from an EMBL/GenBank/DDBJ whole genome shotgun (WGS) entry which is preliminary data.</text>
</comment>